<evidence type="ECO:0000313" key="1">
    <source>
        <dbReference type="EMBL" id="KZV92650.1"/>
    </source>
</evidence>
<keyword evidence="2" id="KW-1185">Reference proteome</keyword>
<reference evidence="1 2" key="1">
    <citation type="journal article" date="2016" name="Mol. Biol. Evol.">
        <title>Comparative Genomics of Early-Diverging Mushroom-Forming Fungi Provides Insights into the Origins of Lignocellulose Decay Capabilities.</title>
        <authorList>
            <person name="Nagy L.G."/>
            <person name="Riley R."/>
            <person name="Tritt A."/>
            <person name="Adam C."/>
            <person name="Daum C."/>
            <person name="Floudas D."/>
            <person name="Sun H."/>
            <person name="Yadav J.S."/>
            <person name="Pangilinan J."/>
            <person name="Larsson K.H."/>
            <person name="Matsuura K."/>
            <person name="Barry K."/>
            <person name="Labutti K."/>
            <person name="Kuo R."/>
            <person name="Ohm R.A."/>
            <person name="Bhattacharya S.S."/>
            <person name="Shirouzu T."/>
            <person name="Yoshinaga Y."/>
            <person name="Martin F.M."/>
            <person name="Grigoriev I.V."/>
            <person name="Hibbett D.S."/>
        </authorList>
    </citation>
    <scope>NUCLEOTIDE SEQUENCE [LARGE SCALE GENOMIC DNA]</scope>
    <source>
        <strain evidence="1 2">HHB12029</strain>
    </source>
</reference>
<name>A0A165HYT2_EXIGL</name>
<sequence>MWEFGQRVLDDSRRGLNLAEWSLFDTSDTAKDPECNRASEAMRTFYQRAIDVLRHYPALGTSCLVNLDYAYRNILVDESSQQLKVLVDWDDAYVMPLAISMDFPLDLPEESAPSRRILPPSSEYVREGYFRSFPHSEYGAIREIVDFTAPDSEEISLRNGLIYETRERDWYRATLAECDARFGDPQLWEARKPLLKAQQLLKWGGRRWWSDREWLQAEVTK</sequence>
<gene>
    <name evidence="1" type="ORF">EXIGLDRAFT_69413</name>
</gene>
<dbReference type="STRING" id="1314781.A0A165HYT2"/>
<dbReference type="OrthoDB" id="10003767at2759"/>
<dbReference type="InParanoid" id="A0A165HYT2"/>
<protein>
    <submittedName>
        <fullName evidence="1">Uncharacterized protein</fullName>
    </submittedName>
</protein>
<proteinExistence type="predicted"/>
<dbReference type="Proteomes" id="UP000077266">
    <property type="component" value="Unassembled WGS sequence"/>
</dbReference>
<organism evidence="1 2">
    <name type="scientific">Exidia glandulosa HHB12029</name>
    <dbReference type="NCBI Taxonomy" id="1314781"/>
    <lineage>
        <taxon>Eukaryota</taxon>
        <taxon>Fungi</taxon>
        <taxon>Dikarya</taxon>
        <taxon>Basidiomycota</taxon>
        <taxon>Agaricomycotina</taxon>
        <taxon>Agaricomycetes</taxon>
        <taxon>Auriculariales</taxon>
        <taxon>Exidiaceae</taxon>
        <taxon>Exidia</taxon>
    </lineage>
</organism>
<evidence type="ECO:0000313" key="2">
    <source>
        <dbReference type="Proteomes" id="UP000077266"/>
    </source>
</evidence>
<accession>A0A165HYT2</accession>
<dbReference type="AlphaFoldDB" id="A0A165HYT2"/>
<dbReference type="EMBL" id="KV426004">
    <property type="protein sequence ID" value="KZV92650.1"/>
    <property type="molecule type" value="Genomic_DNA"/>
</dbReference>